<evidence type="ECO:0000313" key="3">
    <source>
        <dbReference type="Proteomes" id="UP000242715"/>
    </source>
</evidence>
<dbReference type="AlphaFoldDB" id="A0A2Z6M738"/>
<evidence type="ECO:0000259" key="1">
    <source>
        <dbReference type="Pfam" id="PF13966"/>
    </source>
</evidence>
<gene>
    <name evidence="2" type="ORF">TSUD_286820</name>
</gene>
<evidence type="ECO:0000313" key="2">
    <source>
        <dbReference type="EMBL" id="GAU21272.1"/>
    </source>
</evidence>
<dbReference type="OrthoDB" id="1736633at2759"/>
<protein>
    <recommendedName>
        <fullName evidence="1">Reverse transcriptase zinc-binding domain-containing protein</fullName>
    </recommendedName>
</protein>
<organism evidence="2 3">
    <name type="scientific">Trifolium subterraneum</name>
    <name type="common">Subterranean clover</name>
    <dbReference type="NCBI Taxonomy" id="3900"/>
    <lineage>
        <taxon>Eukaryota</taxon>
        <taxon>Viridiplantae</taxon>
        <taxon>Streptophyta</taxon>
        <taxon>Embryophyta</taxon>
        <taxon>Tracheophyta</taxon>
        <taxon>Spermatophyta</taxon>
        <taxon>Magnoliopsida</taxon>
        <taxon>eudicotyledons</taxon>
        <taxon>Gunneridae</taxon>
        <taxon>Pentapetalae</taxon>
        <taxon>rosids</taxon>
        <taxon>fabids</taxon>
        <taxon>Fabales</taxon>
        <taxon>Fabaceae</taxon>
        <taxon>Papilionoideae</taxon>
        <taxon>50 kb inversion clade</taxon>
        <taxon>NPAAA clade</taxon>
        <taxon>Hologalegina</taxon>
        <taxon>IRL clade</taxon>
        <taxon>Trifolieae</taxon>
        <taxon>Trifolium</taxon>
    </lineage>
</organism>
<dbReference type="PANTHER" id="PTHR36617">
    <property type="entry name" value="PROTEIN, PUTATIVE-RELATED"/>
    <property type="match status" value="1"/>
</dbReference>
<dbReference type="Pfam" id="PF13966">
    <property type="entry name" value="zf-RVT"/>
    <property type="match status" value="1"/>
</dbReference>
<reference evidence="3" key="1">
    <citation type="journal article" date="2017" name="Front. Plant Sci.">
        <title>Climate Clever Clovers: New Paradigm to Reduce the Environmental Footprint of Ruminants by Breeding Low Methanogenic Forages Utilizing Haplotype Variation.</title>
        <authorList>
            <person name="Kaur P."/>
            <person name="Appels R."/>
            <person name="Bayer P.E."/>
            <person name="Keeble-Gagnere G."/>
            <person name="Wang J."/>
            <person name="Hirakawa H."/>
            <person name="Shirasawa K."/>
            <person name="Vercoe P."/>
            <person name="Stefanova K."/>
            <person name="Durmic Z."/>
            <person name="Nichols P."/>
            <person name="Revell C."/>
            <person name="Isobe S.N."/>
            <person name="Edwards D."/>
            <person name="Erskine W."/>
        </authorList>
    </citation>
    <scope>NUCLEOTIDE SEQUENCE [LARGE SCALE GENOMIC DNA]</scope>
    <source>
        <strain evidence="3">cv. Daliak</strain>
    </source>
</reference>
<dbReference type="PANTHER" id="PTHR36617:SF16">
    <property type="entry name" value="OS04G0516500 PROTEIN"/>
    <property type="match status" value="1"/>
</dbReference>
<proteinExistence type="predicted"/>
<name>A0A2Z6M738_TRISU</name>
<accession>A0A2Z6M738</accession>
<dbReference type="Proteomes" id="UP000242715">
    <property type="component" value="Unassembled WGS sequence"/>
</dbReference>
<feature type="domain" description="Reverse transcriptase zinc-binding" evidence="1">
    <location>
        <begin position="188"/>
        <end position="256"/>
    </location>
</feature>
<keyword evidence="3" id="KW-1185">Reference proteome</keyword>
<dbReference type="EMBL" id="DF973226">
    <property type="protein sequence ID" value="GAU21272.1"/>
    <property type="molecule type" value="Genomic_DNA"/>
</dbReference>
<sequence length="360" mass="41488">MYTSLLPSLNIYVQSCAAGVNDKIPWVSWKDVCRPKCVGGLGWKDLVRLGVEKGMVGDWINDVFIKKLGNGGSTRFWLDHWVGLAPLKEVFPRLYNNSLQMNHTIQQMGEWVNDKWIWHIKWRRTFFTWEEDMDRHLWNLISAAIITKEPDSWSYANGGMYTVSANYVYLYKKFLLSPTLGLEFIAVLAQVWRSWAPSKVIVFSWQALLGRLPTRVNLEYRGIISSGMNSRCPWCEGCAESKNHLLVTCPLAWDVWASVHRWFGVVSVVPATLSSMCESFLNVCRKGKQGIKGVLLVWHVVIWVLWCARNEKIFSAKEVDAELLFDKIQVISCNWLAAKKINALCLLYEWYVNPIDCIVR</sequence>
<dbReference type="InterPro" id="IPR026960">
    <property type="entry name" value="RVT-Znf"/>
</dbReference>